<name>A0AA39J1A6_9AGAR</name>
<dbReference type="EMBL" id="JAUEPT010000081">
    <property type="protein sequence ID" value="KAK0433422.1"/>
    <property type="molecule type" value="Genomic_DNA"/>
</dbReference>
<evidence type="ECO:0000313" key="2">
    <source>
        <dbReference type="Proteomes" id="UP001175226"/>
    </source>
</evidence>
<proteinExistence type="predicted"/>
<evidence type="ECO:0000313" key="1">
    <source>
        <dbReference type="EMBL" id="KAK0433422.1"/>
    </source>
</evidence>
<keyword evidence="2" id="KW-1185">Reference proteome</keyword>
<sequence>MTKEEVNQAILDHSEGIMRPVFERMHEENQKEFMELHNSHMYDGSGPTLGVIRTNGYGLGDELKDETKNVELVSKSSTDEKLKNTIGTYTSVYNTLSRVNHSCSPNALRRFYMSSFPMQLRVLAPYGIQCTCRACLDCTKGDPICVAVSNRKAVVVPMIREQGVRPDAWIDPLVRIEEEELQGSSAYHKTLYQLYNAYVSQNDKKKAL</sequence>
<dbReference type="Gene3D" id="2.170.270.10">
    <property type="entry name" value="SET domain"/>
    <property type="match status" value="1"/>
</dbReference>
<organism evidence="1 2">
    <name type="scientific">Armillaria borealis</name>
    <dbReference type="NCBI Taxonomy" id="47425"/>
    <lineage>
        <taxon>Eukaryota</taxon>
        <taxon>Fungi</taxon>
        <taxon>Dikarya</taxon>
        <taxon>Basidiomycota</taxon>
        <taxon>Agaricomycotina</taxon>
        <taxon>Agaricomycetes</taxon>
        <taxon>Agaricomycetidae</taxon>
        <taxon>Agaricales</taxon>
        <taxon>Marasmiineae</taxon>
        <taxon>Physalacriaceae</taxon>
        <taxon>Armillaria</taxon>
    </lineage>
</organism>
<gene>
    <name evidence="1" type="ORF">EV421DRAFT_1844803</name>
</gene>
<comment type="caution">
    <text evidence="1">The sequence shown here is derived from an EMBL/GenBank/DDBJ whole genome shotgun (WGS) entry which is preliminary data.</text>
</comment>
<dbReference type="SUPFAM" id="SSF82199">
    <property type="entry name" value="SET domain"/>
    <property type="match status" value="1"/>
</dbReference>
<feature type="non-terminal residue" evidence="1">
    <location>
        <position position="208"/>
    </location>
</feature>
<protein>
    <recommendedName>
        <fullName evidence="3">SET domain-containing protein</fullName>
    </recommendedName>
</protein>
<accession>A0AA39J1A6</accession>
<dbReference type="InterPro" id="IPR046341">
    <property type="entry name" value="SET_dom_sf"/>
</dbReference>
<dbReference type="Proteomes" id="UP001175226">
    <property type="component" value="Unassembled WGS sequence"/>
</dbReference>
<dbReference type="AlphaFoldDB" id="A0AA39J1A6"/>
<reference evidence="1" key="1">
    <citation type="submission" date="2023-06" db="EMBL/GenBank/DDBJ databases">
        <authorList>
            <consortium name="Lawrence Berkeley National Laboratory"/>
            <person name="Ahrendt S."/>
            <person name="Sahu N."/>
            <person name="Indic B."/>
            <person name="Wong-Bajracharya J."/>
            <person name="Merenyi Z."/>
            <person name="Ke H.-M."/>
            <person name="Monk M."/>
            <person name="Kocsube S."/>
            <person name="Drula E."/>
            <person name="Lipzen A."/>
            <person name="Balint B."/>
            <person name="Henrissat B."/>
            <person name="Andreopoulos B."/>
            <person name="Martin F.M."/>
            <person name="Harder C.B."/>
            <person name="Rigling D."/>
            <person name="Ford K.L."/>
            <person name="Foster G.D."/>
            <person name="Pangilinan J."/>
            <person name="Papanicolaou A."/>
            <person name="Barry K."/>
            <person name="LaButti K."/>
            <person name="Viragh M."/>
            <person name="Koriabine M."/>
            <person name="Yan M."/>
            <person name="Riley R."/>
            <person name="Champramary S."/>
            <person name="Plett K.L."/>
            <person name="Tsai I.J."/>
            <person name="Slot J."/>
            <person name="Sipos G."/>
            <person name="Plett J."/>
            <person name="Nagy L.G."/>
            <person name="Grigoriev I.V."/>
        </authorList>
    </citation>
    <scope>NUCLEOTIDE SEQUENCE</scope>
    <source>
        <strain evidence="1">FPL87.14</strain>
    </source>
</reference>
<evidence type="ECO:0008006" key="3">
    <source>
        <dbReference type="Google" id="ProtNLM"/>
    </source>
</evidence>